<proteinExistence type="inferred from homology"/>
<dbReference type="CDD" id="cd16833">
    <property type="entry name" value="YfiH"/>
    <property type="match status" value="1"/>
</dbReference>
<dbReference type="InterPro" id="IPR011324">
    <property type="entry name" value="Cytotoxic_necrot_fac-like_cat"/>
</dbReference>
<dbReference type="PANTHER" id="PTHR30616:SF2">
    <property type="entry name" value="PURINE NUCLEOSIDE PHOSPHORYLASE LACC1"/>
    <property type="match status" value="1"/>
</dbReference>
<dbReference type="KEGG" id="lip:LI0769"/>
<dbReference type="Gene3D" id="3.60.140.10">
    <property type="entry name" value="CNF1/YfiH-like putative cysteine hydrolases"/>
    <property type="match status" value="1"/>
</dbReference>
<evidence type="ECO:0000256" key="7">
    <source>
        <dbReference type="ARBA" id="ARBA00047989"/>
    </source>
</evidence>
<evidence type="ECO:0000256" key="9">
    <source>
        <dbReference type="ARBA" id="ARBA00049893"/>
    </source>
</evidence>
<dbReference type="GO" id="GO:0005507">
    <property type="term" value="F:copper ion binding"/>
    <property type="evidence" value="ECO:0007669"/>
    <property type="project" value="TreeGrafter"/>
</dbReference>
<dbReference type="eggNOG" id="COG1496">
    <property type="taxonomic scope" value="Bacteria"/>
</dbReference>
<dbReference type="OrthoDB" id="4279at2"/>
<dbReference type="RefSeq" id="WP_011526852.1">
    <property type="nucleotide sequence ID" value="NC_008011.1"/>
</dbReference>
<name>Q1MQA4_LAWIP</name>
<dbReference type="EMBL" id="AM180252">
    <property type="protein sequence ID" value="CAJ54823.1"/>
    <property type="molecule type" value="Genomic_DNA"/>
</dbReference>
<organism evidence="10 11">
    <name type="scientific">Lawsonia intracellularis (strain PHE/MN1-00)</name>
    <dbReference type="NCBI Taxonomy" id="363253"/>
    <lineage>
        <taxon>Bacteria</taxon>
        <taxon>Pseudomonadati</taxon>
        <taxon>Thermodesulfobacteriota</taxon>
        <taxon>Desulfovibrionia</taxon>
        <taxon>Desulfovibrionales</taxon>
        <taxon>Desulfovibrionaceae</taxon>
        <taxon>Lawsonia</taxon>
    </lineage>
</organism>
<dbReference type="Pfam" id="PF02578">
    <property type="entry name" value="Cu-oxidase_4"/>
    <property type="match status" value="1"/>
</dbReference>
<evidence type="ECO:0000256" key="2">
    <source>
        <dbReference type="ARBA" id="ARBA00007353"/>
    </source>
</evidence>
<dbReference type="InterPro" id="IPR003730">
    <property type="entry name" value="Cu_polyphenol_OxRdtase"/>
</dbReference>
<evidence type="ECO:0000313" key="11">
    <source>
        <dbReference type="Proteomes" id="UP000002430"/>
    </source>
</evidence>
<evidence type="ECO:0000313" key="10">
    <source>
        <dbReference type="EMBL" id="CAJ54823.1"/>
    </source>
</evidence>
<accession>Q1MQA4</accession>
<dbReference type="STRING" id="363253.LI0769"/>
<comment type="catalytic activity">
    <reaction evidence="8">
        <text>adenosine + phosphate = alpha-D-ribose 1-phosphate + adenine</text>
        <dbReference type="Rhea" id="RHEA:27642"/>
        <dbReference type="ChEBI" id="CHEBI:16335"/>
        <dbReference type="ChEBI" id="CHEBI:16708"/>
        <dbReference type="ChEBI" id="CHEBI:43474"/>
        <dbReference type="ChEBI" id="CHEBI:57720"/>
        <dbReference type="EC" id="2.4.2.1"/>
    </reaction>
    <physiologicalReaction direction="left-to-right" evidence="8">
        <dbReference type="Rhea" id="RHEA:27643"/>
    </physiologicalReaction>
</comment>
<reference evidence="10 11" key="1">
    <citation type="submission" date="2005-11" db="EMBL/GenBank/DDBJ databases">
        <title>The complete genome sequence of Lawsonia intracellularis: the causative agent of proliferative enteropathy.</title>
        <authorList>
            <person name="Kaur K."/>
            <person name="Zhang Q."/>
            <person name="Beckler D."/>
            <person name="Munir S."/>
            <person name="Li L."/>
            <person name="Kinsley K."/>
            <person name="Herron L."/>
            <person name="Peterson A."/>
            <person name="May B."/>
            <person name="Singh S."/>
            <person name="Gebhart C."/>
            <person name="Kapur V."/>
        </authorList>
    </citation>
    <scope>NUCLEOTIDE SEQUENCE [LARGE SCALE GENOMIC DNA]</scope>
    <source>
        <strain evidence="10 11">PHE/MN1-00</strain>
    </source>
</reference>
<evidence type="ECO:0000256" key="5">
    <source>
        <dbReference type="ARBA" id="ARBA00022801"/>
    </source>
</evidence>
<gene>
    <name evidence="10" type="ordered locus">LI0769</name>
</gene>
<keyword evidence="3" id="KW-0808">Transferase</keyword>
<evidence type="ECO:0000256" key="6">
    <source>
        <dbReference type="ARBA" id="ARBA00022833"/>
    </source>
</evidence>
<evidence type="ECO:0000256" key="4">
    <source>
        <dbReference type="ARBA" id="ARBA00022723"/>
    </source>
</evidence>
<keyword evidence="6" id="KW-0862">Zinc</keyword>
<dbReference type="AlphaFoldDB" id="Q1MQA4"/>
<protein>
    <submittedName>
        <fullName evidence="10">Uncharacterized conserved protein</fullName>
    </submittedName>
</protein>
<dbReference type="HOGENOM" id="CLU_065784_0_0_7"/>
<dbReference type="SUPFAM" id="SSF64438">
    <property type="entry name" value="CNF1/YfiH-like putative cysteine hydrolases"/>
    <property type="match status" value="1"/>
</dbReference>
<dbReference type="InterPro" id="IPR038371">
    <property type="entry name" value="Cu_polyphenol_OxRdtase_sf"/>
</dbReference>
<evidence type="ECO:0000256" key="1">
    <source>
        <dbReference type="ARBA" id="ARBA00000553"/>
    </source>
</evidence>
<sequence length="250" mass="28323">MDLVGIPFIFPGVSGVRCLFQTPCLDKTKEGTYPNDLGNHFPADIEKKTFGRRRIMKQANISQLIEVEQVHGDVLLFESEPTFYKGNASGVTQQADGISTTKKGVGLLIRTADCQPILLAHKSGHYIAAIHVGWRGNRIEFPQTAVKNFCSYYKVEPSEVLVVRGPSLSPAYAKFTSFKEEWDEDFDPWFSIETETMDLWELTCFQLKSVGILSKNIFSLDLCTYLLPELFFSYRRDSKCGRQGSLIWIE</sequence>
<dbReference type="GO" id="GO:0016787">
    <property type="term" value="F:hydrolase activity"/>
    <property type="evidence" value="ECO:0007669"/>
    <property type="project" value="UniProtKB-KW"/>
</dbReference>
<comment type="similarity">
    <text evidence="2">Belongs to the purine nucleoside phosphorylase YfiH/LACC1 family.</text>
</comment>
<evidence type="ECO:0000256" key="8">
    <source>
        <dbReference type="ARBA" id="ARBA00048968"/>
    </source>
</evidence>
<dbReference type="Proteomes" id="UP000002430">
    <property type="component" value="Chromosome"/>
</dbReference>
<comment type="catalytic activity">
    <reaction evidence="7">
        <text>adenosine + H2O + H(+) = inosine + NH4(+)</text>
        <dbReference type="Rhea" id="RHEA:24408"/>
        <dbReference type="ChEBI" id="CHEBI:15377"/>
        <dbReference type="ChEBI" id="CHEBI:15378"/>
        <dbReference type="ChEBI" id="CHEBI:16335"/>
        <dbReference type="ChEBI" id="CHEBI:17596"/>
        <dbReference type="ChEBI" id="CHEBI:28938"/>
        <dbReference type="EC" id="3.5.4.4"/>
    </reaction>
    <physiologicalReaction direction="left-to-right" evidence="7">
        <dbReference type="Rhea" id="RHEA:24409"/>
    </physiologicalReaction>
</comment>
<comment type="catalytic activity">
    <reaction evidence="9">
        <text>S-methyl-5'-thioadenosine + phosphate = 5-(methylsulfanyl)-alpha-D-ribose 1-phosphate + adenine</text>
        <dbReference type="Rhea" id="RHEA:11852"/>
        <dbReference type="ChEBI" id="CHEBI:16708"/>
        <dbReference type="ChEBI" id="CHEBI:17509"/>
        <dbReference type="ChEBI" id="CHEBI:43474"/>
        <dbReference type="ChEBI" id="CHEBI:58533"/>
        <dbReference type="EC" id="2.4.2.28"/>
    </reaction>
    <physiologicalReaction direction="left-to-right" evidence="9">
        <dbReference type="Rhea" id="RHEA:11853"/>
    </physiologicalReaction>
</comment>
<dbReference type="GO" id="GO:0017061">
    <property type="term" value="F:S-methyl-5-thioadenosine phosphorylase activity"/>
    <property type="evidence" value="ECO:0007669"/>
    <property type="project" value="UniProtKB-EC"/>
</dbReference>
<dbReference type="PANTHER" id="PTHR30616">
    <property type="entry name" value="UNCHARACTERIZED PROTEIN YFIH"/>
    <property type="match status" value="1"/>
</dbReference>
<evidence type="ECO:0000256" key="3">
    <source>
        <dbReference type="ARBA" id="ARBA00022679"/>
    </source>
</evidence>
<keyword evidence="11" id="KW-1185">Reference proteome</keyword>
<keyword evidence="4" id="KW-0479">Metal-binding</keyword>
<keyword evidence="5" id="KW-0378">Hydrolase</keyword>
<comment type="catalytic activity">
    <reaction evidence="1">
        <text>inosine + phosphate = alpha-D-ribose 1-phosphate + hypoxanthine</text>
        <dbReference type="Rhea" id="RHEA:27646"/>
        <dbReference type="ChEBI" id="CHEBI:17368"/>
        <dbReference type="ChEBI" id="CHEBI:17596"/>
        <dbReference type="ChEBI" id="CHEBI:43474"/>
        <dbReference type="ChEBI" id="CHEBI:57720"/>
        <dbReference type="EC" id="2.4.2.1"/>
    </reaction>
    <physiologicalReaction direction="left-to-right" evidence="1">
        <dbReference type="Rhea" id="RHEA:27647"/>
    </physiologicalReaction>
</comment>